<accession>A0ABP1CJH1</accession>
<protein>
    <recommendedName>
        <fullName evidence="7">S15/NS1 RNA-binding domain-containing protein</fullName>
    </recommendedName>
</protein>
<organism evidence="5 6">
    <name type="scientific">Somion occarium</name>
    <dbReference type="NCBI Taxonomy" id="3059160"/>
    <lineage>
        <taxon>Eukaryota</taxon>
        <taxon>Fungi</taxon>
        <taxon>Dikarya</taxon>
        <taxon>Basidiomycota</taxon>
        <taxon>Agaricomycotina</taxon>
        <taxon>Agaricomycetes</taxon>
        <taxon>Polyporales</taxon>
        <taxon>Cerrenaceae</taxon>
        <taxon>Somion</taxon>
    </lineage>
</organism>
<keyword evidence="6" id="KW-1185">Reference proteome</keyword>
<evidence type="ECO:0008006" key="7">
    <source>
        <dbReference type="Google" id="ProtNLM"/>
    </source>
</evidence>
<dbReference type="Pfam" id="PF00312">
    <property type="entry name" value="Ribosomal_S15"/>
    <property type="match status" value="1"/>
</dbReference>
<dbReference type="SMART" id="SM01387">
    <property type="entry name" value="Ribosomal_S15"/>
    <property type="match status" value="1"/>
</dbReference>
<dbReference type="PANTHER" id="PTHR23321:SF26">
    <property type="entry name" value="SMALL RIBOSOMAL SUBUNIT PROTEIN US15M"/>
    <property type="match status" value="1"/>
</dbReference>
<dbReference type="CDD" id="cd00353">
    <property type="entry name" value="Ribosomal_S15p_S13e"/>
    <property type="match status" value="1"/>
</dbReference>
<evidence type="ECO:0000313" key="6">
    <source>
        <dbReference type="Proteomes" id="UP001497453"/>
    </source>
</evidence>
<dbReference type="Proteomes" id="UP001497453">
    <property type="component" value="Chromosome 1"/>
</dbReference>
<keyword evidence="3 4" id="KW-0687">Ribonucleoprotein</keyword>
<dbReference type="HAMAP" id="MF_01343_B">
    <property type="entry name" value="Ribosomal_uS15_B"/>
    <property type="match status" value="1"/>
</dbReference>
<dbReference type="Gene3D" id="1.10.287.10">
    <property type="entry name" value="S15/NS1, RNA-binding"/>
    <property type="match status" value="1"/>
</dbReference>
<dbReference type="PROSITE" id="PS00362">
    <property type="entry name" value="RIBOSOMAL_S15"/>
    <property type="match status" value="1"/>
</dbReference>
<gene>
    <name evidence="5" type="ORF">GFSPODELE1_LOCUS488</name>
</gene>
<sequence>MLRSRFSQCSRIVASTSAAPLTACLHTSAALQATSARRRKQVVAEKKIAERRIEKQRLEELNRPHVVLGSRPGDDAKWSNCDLAKVLISEEQISSAPKPTVDPSGQLLLPEILNFGVGATEKEMLFETLPTLSAEFKTERAPVYKMQEEAVKAEAQELHKASTLATLLDLRNANAGGIAFANRQRIVAAFSEPGKPNDTGRPEVQAALVTYTIRKLWDHLSRMKKDVASRRNLRRLVHQRAKILKYLKRIDRDRYENVLQRLGLEPESVEGELVV</sequence>
<reference evidence="6" key="1">
    <citation type="submission" date="2024-04" db="EMBL/GenBank/DDBJ databases">
        <authorList>
            <person name="Shaw F."/>
            <person name="Minotto A."/>
        </authorList>
    </citation>
    <scope>NUCLEOTIDE SEQUENCE [LARGE SCALE GENOMIC DNA]</scope>
</reference>
<dbReference type="InterPro" id="IPR009068">
    <property type="entry name" value="uS15_NS1_RNA-bd_sf"/>
</dbReference>
<dbReference type="InterPro" id="IPR005290">
    <property type="entry name" value="Ribosomal_uS15_bac-type"/>
</dbReference>
<name>A0ABP1CJH1_9APHY</name>
<dbReference type="EMBL" id="OZ037944">
    <property type="protein sequence ID" value="CAL1694838.1"/>
    <property type="molecule type" value="Genomic_DNA"/>
</dbReference>
<dbReference type="NCBIfam" id="TIGR00952">
    <property type="entry name" value="S15_bact"/>
    <property type="match status" value="1"/>
</dbReference>
<evidence type="ECO:0000256" key="3">
    <source>
        <dbReference type="ARBA" id="ARBA00023274"/>
    </source>
</evidence>
<evidence type="ECO:0000313" key="5">
    <source>
        <dbReference type="EMBL" id="CAL1694838.1"/>
    </source>
</evidence>
<proteinExistence type="inferred from homology"/>
<evidence type="ECO:0000256" key="2">
    <source>
        <dbReference type="ARBA" id="ARBA00022980"/>
    </source>
</evidence>
<dbReference type="SUPFAM" id="SSF47060">
    <property type="entry name" value="S15/NS1 RNA-binding domain"/>
    <property type="match status" value="1"/>
</dbReference>
<evidence type="ECO:0000256" key="4">
    <source>
        <dbReference type="RuleBase" id="RU003919"/>
    </source>
</evidence>
<keyword evidence="2 4" id="KW-0689">Ribosomal protein</keyword>
<dbReference type="PANTHER" id="PTHR23321">
    <property type="entry name" value="RIBOSOMAL PROTEIN S15, BACTERIAL AND ORGANELLAR"/>
    <property type="match status" value="1"/>
</dbReference>
<evidence type="ECO:0000256" key="1">
    <source>
        <dbReference type="ARBA" id="ARBA00008434"/>
    </source>
</evidence>
<dbReference type="InterPro" id="IPR000589">
    <property type="entry name" value="Ribosomal_uS15"/>
</dbReference>
<comment type="similarity">
    <text evidence="1 4">Belongs to the universal ribosomal protein uS15 family.</text>
</comment>